<protein>
    <recommendedName>
        <fullName evidence="3">Fe-S oxidoreductase</fullName>
    </recommendedName>
</protein>
<accession>F7XKH5</accession>
<dbReference type="STRING" id="679901.Mzhil_1914"/>
<evidence type="ECO:0008006" key="3">
    <source>
        <dbReference type="Google" id="ProtNLM"/>
    </source>
</evidence>
<evidence type="ECO:0000313" key="2">
    <source>
        <dbReference type="Proteomes" id="UP000006622"/>
    </source>
</evidence>
<dbReference type="Pfam" id="PF03692">
    <property type="entry name" value="CxxCxxCC"/>
    <property type="match status" value="1"/>
</dbReference>
<reference evidence="1 2" key="1">
    <citation type="submission" date="2010-07" db="EMBL/GenBank/DDBJ databases">
        <title>The complete genome of Methanosalsum zhilinae DSM 4017.</title>
        <authorList>
            <consortium name="US DOE Joint Genome Institute (JGI-PGF)"/>
            <person name="Lucas S."/>
            <person name="Copeland A."/>
            <person name="Lapidus A."/>
            <person name="Glavina del Rio T."/>
            <person name="Dalin E."/>
            <person name="Tice H."/>
            <person name="Bruce D."/>
            <person name="Goodwin L."/>
            <person name="Pitluck S."/>
            <person name="Kyrpides N."/>
            <person name="Mavromatis K."/>
            <person name="Ovchinnikova G."/>
            <person name="Daligault H."/>
            <person name="Detter J.C."/>
            <person name="Han C."/>
            <person name="Tapia R."/>
            <person name="Larimer F."/>
            <person name="Land M."/>
            <person name="Hauser L."/>
            <person name="Markowitz V."/>
            <person name="Cheng J.-F."/>
            <person name="Hugenholtz P."/>
            <person name="Woyke T."/>
            <person name="Wu D."/>
            <person name="Spring S."/>
            <person name="Schueler E."/>
            <person name="Brambilla E."/>
            <person name="Klenk H.-P."/>
            <person name="Eisen J.A."/>
        </authorList>
    </citation>
    <scope>NUCLEOTIDE SEQUENCE [LARGE SCALE GENOMIC DNA]</scope>
    <source>
        <strain evidence="2">DSM 4017 / NBRC 107636 / OCM 62 / WeN5</strain>
    </source>
</reference>
<sequence length="255" mass="29334">MTKQNESDRKGIEKLRTFMICKWREELACLEDINIENIALQIQKAGFRCLRCGSCCRSKDGDNRVFITPAEIDLISETYDMDLEDIALPCIDDILSNSDNQQELQSFIDTEGNLHPTGWMLLRGDNGNCKFISDAGPSNKCRIYNSRPSLCSTYPFHMENMDLEICECPGLGMDIEWKECMDIARKLIQRYISELKDFILTYEKYEYFSSSSKGYDIYLGRLNKGENVCIVHDSRGIRKGLLISKCGDLKFIRSM</sequence>
<dbReference type="OrthoDB" id="36424at2157"/>
<dbReference type="RefSeq" id="WP_013899185.1">
    <property type="nucleotide sequence ID" value="NC_015676.1"/>
</dbReference>
<dbReference type="PANTHER" id="PTHR35866:SF2">
    <property type="entry name" value="YKGJ FAMILY CYSTEINE CLUSTER PROTEIN"/>
    <property type="match status" value="1"/>
</dbReference>
<keyword evidence="2" id="KW-1185">Reference proteome</keyword>
<dbReference type="PANTHER" id="PTHR35866">
    <property type="entry name" value="PUTATIVE-RELATED"/>
    <property type="match status" value="1"/>
</dbReference>
<dbReference type="GeneID" id="10823558"/>
<dbReference type="InterPro" id="IPR005358">
    <property type="entry name" value="Puta_zinc/iron-chelating_dom"/>
</dbReference>
<dbReference type="HOGENOM" id="CLU_074745_0_0_2"/>
<evidence type="ECO:0000313" key="1">
    <source>
        <dbReference type="EMBL" id="AEH61749.1"/>
    </source>
</evidence>
<dbReference type="EMBL" id="CP002101">
    <property type="protein sequence ID" value="AEH61749.1"/>
    <property type="molecule type" value="Genomic_DNA"/>
</dbReference>
<dbReference type="Proteomes" id="UP000006622">
    <property type="component" value="Chromosome"/>
</dbReference>
<name>F7XKH5_METZD</name>
<dbReference type="AlphaFoldDB" id="F7XKH5"/>
<organism evidence="1 2">
    <name type="scientific">Methanosalsum zhilinae (strain DSM 4017 / NBRC 107636 / OCM 62 / WeN5)</name>
    <name type="common">Methanohalophilus zhilinae</name>
    <dbReference type="NCBI Taxonomy" id="679901"/>
    <lineage>
        <taxon>Archaea</taxon>
        <taxon>Methanobacteriati</taxon>
        <taxon>Methanobacteriota</taxon>
        <taxon>Stenosarchaea group</taxon>
        <taxon>Methanomicrobia</taxon>
        <taxon>Methanosarcinales</taxon>
        <taxon>Methanosarcinaceae</taxon>
        <taxon>Methanosalsum</taxon>
    </lineage>
</organism>
<dbReference type="KEGG" id="mzh:Mzhil_1914"/>
<proteinExistence type="predicted"/>
<gene>
    <name evidence="1" type="ordered locus">Mzhil_1914</name>
</gene>